<dbReference type="AlphaFoldDB" id="A0A9D4JG09"/>
<dbReference type="Proteomes" id="UP000828390">
    <property type="component" value="Unassembled WGS sequence"/>
</dbReference>
<name>A0A9D4JG09_DREPO</name>
<evidence type="ECO:0000313" key="2">
    <source>
        <dbReference type="Proteomes" id="UP000828390"/>
    </source>
</evidence>
<proteinExistence type="predicted"/>
<dbReference type="EMBL" id="JAIWYP010000006">
    <property type="protein sequence ID" value="KAH3811386.1"/>
    <property type="molecule type" value="Genomic_DNA"/>
</dbReference>
<organism evidence="1 2">
    <name type="scientific">Dreissena polymorpha</name>
    <name type="common">Zebra mussel</name>
    <name type="synonym">Mytilus polymorpha</name>
    <dbReference type="NCBI Taxonomy" id="45954"/>
    <lineage>
        <taxon>Eukaryota</taxon>
        <taxon>Metazoa</taxon>
        <taxon>Spiralia</taxon>
        <taxon>Lophotrochozoa</taxon>
        <taxon>Mollusca</taxon>
        <taxon>Bivalvia</taxon>
        <taxon>Autobranchia</taxon>
        <taxon>Heteroconchia</taxon>
        <taxon>Euheterodonta</taxon>
        <taxon>Imparidentia</taxon>
        <taxon>Neoheterodontei</taxon>
        <taxon>Myida</taxon>
        <taxon>Dreissenoidea</taxon>
        <taxon>Dreissenidae</taxon>
        <taxon>Dreissena</taxon>
    </lineage>
</organism>
<reference evidence="1" key="2">
    <citation type="submission" date="2020-11" db="EMBL/GenBank/DDBJ databases">
        <authorList>
            <person name="McCartney M.A."/>
            <person name="Auch B."/>
            <person name="Kono T."/>
            <person name="Mallez S."/>
            <person name="Becker A."/>
            <person name="Gohl D.M."/>
            <person name="Silverstein K.A.T."/>
            <person name="Koren S."/>
            <person name="Bechman K.B."/>
            <person name="Herman A."/>
            <person name="Abrahante J.E."/>
            <person name="Garbe J."/>
        </authorList>
    </citation>
    <scope>NUCLEOTIDE SEQUENCE</scope>
    <source>
        <strain evidence="1">Duluth1</strain>
        <tissue evidence="1">Whole animal</tissue>
    </source>
</reference>
<gene>
    <name evidence="1" type="ORF">DPMN_139796</name>
</gene>
<reference evidence="1" key="1">
    <citation type="journal article" date="2019" name="bioRxiv">
        <title>The Genome of the Zebra Mussel, Dreissena polymorpha: A Resource for Invasive Species Research.</title>
        <authorList>
            <person name="McCartney M.A."/>
            <person name="Auch B."/>
            <person name="Kono T."/>
            <person name="Mallez S."/>
            <person name="Zhang Y."/>
            <person name="Obille A."/>
            <person name="Becker A."/>
            <person name="Abrahante J.E."/>
            <person name="Garbe J."/>
            <person name="Badalamenti J.P."/>
            <person name="Herman A."/>
            <person name="Mangelson H."/>
            <person name="Liachko I."/>
            <person name="Sullivan S."/>
            <person name="Sone E.D."/>
            <person name="Koren S."/>
            <person name="Silverstein K.A.T."/>
            <person name="Beckman K.B."/>
            <person name="Gohl D.M."/>
        </authorList>
    </citation>
    <scope>NUCLEOTIDE SEQUENCE</scope>
    <source>
        <strain evidence="1">Duluth1</strain>
        <tissue evidence="1">Whole animal</tissue>
    </source>
</reference>
<accession>A0A9D4JG09</accession>
<evidence type="ECO:0000313" key="1">
    <source>
        <dbReference type="EMBL" id="KAH3811386.1"/>
    </source>
</evidence>
<comment type="caution">
    <text evidence="1">The sequence shown here is derived from an EMBL/GenBank/DDBJ whole genome shotgun (WGS) entry which is preliminary data.</text>
</comment>
<sequence>MSNNQYTKVYYTAKKVFPANHPRSCSGTPRDGPPGTCLKSLQLPQLMELKHVRVFSTTTHPPQPHHLVKLEISVNNIYNYAH</sequence>
<protein>
    <submittedName>
        <fullName evidence="1">Uncharacterized protein</fullName>
    </submittedName>
</protein>
<keyword evidence="2" id="KW-1185">Reference proteome</keyword>